<accession>A0ABS5ZC45</accession>
<proteinExistence type="predicted"/>
<gene>
    <name evidence="2" type="ORF">KCG35_09690</name>
</gene>
<protein>
    <submittedName>
        <fullName evidence="2">SufD family Fe-S cluster assembly protein</fullName>
    </submittedName>
</protein>
<evidence type="ECO:0000313" key="2">
    <source>
        <dbReference type="EMBL" id="MBU2711333.1"/>
    </source>
</evidence>
<dbReference type="RefSeq" id="WP_215819497.1">
    <property type="nucleotide sequence ID" value="NZ_JAGSOY010000018.1"/>
</dbReference>
<dbReference type="InterPro" id="IPR037284">
    <property type="entry name" value="SUF_FeS_clus_asmbl_SufBD_sf"/>
</dbReference>
<feature type="domain" description="SUF system FeS cluster assembly SufBD core" evidence="1">
    <location>
        <begin position="192"/>
        <end position="419"/>
    </location>
</feature>
<sequence>MSVTRQTINDHCQQWWDSVTDSSAKTVSLAQQRAWHRWLQQGLPTRHQESWKYTRAEQFFTEPLLSQPFQKLSVLPQKKGMQVIADIKQLSANINLDKVRQAINPLPNAVVVYCVNDQFYVDSDGASQLHYQSYESSQSSMFLPAQDLLDEDSDGFALLNLSLSLSSPRLTIPANSQLSLHIVYIAVETGWYQPSLRIHVSSGSQLTLVEHGISVPSYSKVDSLCNSLTQLHIASSADVSYVYLNQFSPLCQHVHQLLVDLEEGAKIQSWLAALGSRISRLQLIHRLAGKGSSAKANALLLGHAQQHHDHRIVFRHLAEESESYCLHKGLLAGKAKGVFNGRILMTPEAHQAEGNMYSRNMLLSRESRMHTKPELEIYHDAVRCAHGATIGQLDRQALQYLCSRGIALAHARQLLLAGFIQTLWQSLPKSLSEWLNHHVTPSFALVSEQMEDV</sequence>
<dbReference type="PANTHER" id="PTHR43575:SF1">
    <property type="entry name" value="PROTEIN ABCI7, CHLOROPLASTIC"/>
    <property type="match status" value="1"/>
</dbReference>
<dbReference type="Proteomes" id="UP000690515">
    <property type="component" value="Unassembled WGS sequence"/>
</dbReference>
<name>A0ABS5ZC45_9GAMM</name>
<reference evidence="2 3" key="1">
    <citation type="submission" date="2021-04" db="EMBL/GenBank/DDBJ databases">
        <authorList>
            <person name="Pira H."/>
            <person name="Risdian C."/>
            <person name="Wink J."/>
        </authorList>
    </citation>
    <scope>NUCLEOTIDE SEQUENCE [LARGE SCALE GENOMIC DNA]</scope>
    <source>
        <strain evidence="2 3">WH53</strain>
    </source>
</reference>
<dbReference type="InterPro" id="IPR055346">
    <property type="entry name" value="Fe-S_cluster_assembly_SufBD"/>
</dbReference>
<dbReference type="SUPFAM" id="SSF101960">
    <property type="entry name" value="Stabilizer of iron transporter SufD"/>
    <property type="match status" value="1"/>
</dbReference>
<comment type="caution">
    <text evidence="2">The sequence shown here is derived from an EMBL/GenBank/DDBJ whole genome shotgun (WGS) entry which is preliminary data.</text>
</comment>
<dbReference type="InterPro" id="IPR000825">
    <property type="entry name" value="SUF_FeS_clus_asmbl_SufBD_core"/>
</dbReference>
<evidence type="ECO:0000259" key="1">
    <source>
        <dbReference type="Pfam" id="PF01458"/>
    </source>
</evidence>
<organism evidence="2 3">
    <name type="scientific">Zooshikella harenae</name>
    <dbReference type="NCBI Taxonomy" id="2827238"/>
    <lineage>
        <taxon>Bacteria</taxon>
        <taxon>Pseudomonadati</taxon>
        <taxon>Pseudomonadota</taxon>
        <taxon>Gammaproteobacteria</taxon>
        <taxon>Oceanospirillales</taxon>
        <taxon>Zooshikellaceae</taxon>
        <taxon>Zooshikella</taxon>
    </lineage>
</organism>
<evidence type="ECO:0000313" key="3">
    <source>
        <dbReference type="Proteomes" id="UP000690515"/>
    </source>
</evidence>
<dbReference type="PANTHER" id="PTHR43575">
    <property type="entry name" value="PROTEIN ABCI7, CHLOROPLASTIC"/>
    <property type="match status" value="1"/>
</dbReference>
<dbReference type="Pfam" id="PF01458">
    <property type="entry name" value="SUFBD_core"/>
    <property type="match status" value="1"/>
</dbReference>
<keyword evidence="3" id="KW-1185">Reference proteome</keyword>
<dbReference type="EMBL" id="JAGSOY010000018">
    <property type="protein sequence ID" value="MBU2711333.1"/>
    <property type="molecule type" value="Genomic_DNA"/>
</dbReference>